<evidence type="ECO:0000313" key="2">
    <source>
        <dbReference type="EMBL" id="MFD2681206.1"/>
    </source>
</evidence>
<dbReference type="Pfam" id="PF05119">
    <property type="entry name" value="Terminase_4"/>
    <property type="match status" value="1"/>
</dbReference>
<dbReference type="RefSeq" id="WP_377935212.1">
    <property type="nucleotide sequence ID" value="NZ_JBHUMF010000026.1"/>
</dbReference>
<proteinExistence type="predicted"/>
<evidence type="ECO:0000313" key="3">
    <source>
        <dbReference type="Proteomes" id="UP001597506"/>
    </source>
</evidence>
<feature type="compositionally biased region" description="Basic and acidic residues" evidence="1">
    <location>
        <begin position="149"/>
        <end position="166"/>
    </location>
</feature>
<protein>
    <submittedName>
        <fullName evidence="2">Phage terminase small subunit P27 family</fullName>
    </submittedName>
</protein>
<accession>A0ABW5RRG2</accession>
<dbReference type="NCBIfam" id="TIGR01558">
    <property type="entry name" value="sm_term_P27"/>
    <property type="match status" value="1"/>
</dbReference>
<name>A0ABW5RRG2_9BACI</name>
<keyword evidence="3" id="KW-1185">Reference proteome</keyword>
<gene>
    <name evidence="2" type="ORF">ACFSUL_10670</name>
</gene>
<dbReference type="Proteomes" id="UP001597506">
    <property type="component" value="Unassembled WGS sequence"/>
</dbReference>
<feature type="region of interest" description="Disordered" evidence="1">
    <location>
        <begin position="147"/>
        <end position="166"/>
    </location>
</feature>
<evidence type="ECO:0000256" key="1">
    <source>
        <dbReference type="SAM" id="MobiDB-lite"/>
    </source>
</evidence>
<comment type="caution">
    <text evidence="2">The sequence shown here is derived from an EMBL/GenBank/DDBJ whole genome shotgun (WGS) entry which is preliminary data.</text>
</comment>
<sequence length="166" mass="19217">MGRNPKPLQLHLLDGNKNRLTKKEIQQREELEQQITFKSDNIKPPTWLSKLAKTQFRKVVKEFEGNDLLKNVDIHSIALFCDAYADYIKCSELIKEQGLMMEHTNKAGETNSVPHPLLTKKKQLFEQMQKFMSEFGLSPVARARLTIPNDKDDTPKSREEEMFGDV</sequence>
<reference evidence="3" key="1">
    <citation type="journal article" date="2019" name="Int. J. Syst. Evol. Microbiol.">
        <title>The Global Catalogue of Microorganisms (GCM) 10K type strain sequencing project: providing services to taxonomists for standard genome sequencing and annotation.</title>
        <authorList>
            <consortium name="The Broad Institute Genomics Platform"/>
            <consortium name="The Broad Institute Genome Sequencing Center for Infectious Disease"/>
            <person name="Wu L."/>
            <person name="Ma J."/>
        </authorList>
    </citation>
    <scope>NUCLEOTIDE SEQUENCE [LARGE SCALE GENOMIC DNA]</scope>
    <source>
        <strain evidence="3">KCTC 3913</strain>
    </source>
</reference>
<dbReference type="EMBL" id="JBHUMF010000026">
    <property type="protein sequence ID" value="MFD2681206.1"/>
    <property type="molecule type" value="Genomic_DNA"/>
</dbReference>
<dbReference type="InterPro" id="IPR006448">
    <property type="entry name" value="Phage_term_ssu_P27"/>
</dbReference>
<organism evidence="2 3">
    <name type="scientific">Bacillus seohaeanensis</name>
    <dbReference type="NCBI Taxonomy" id="284580"/>
    <lineage>
        <taxon>Bacteria</taxon>
        <taxon>Bacillati</taxon>
        <taxon>Bacillota</taxon>
        <taxon>Bacilli</taxon>
        <taxon>Bacillales</taxon>
        <taxon>Bacillaceae</taxon>
        <taxon>Bacillus</taxon>
    </lineage>
</organism>